<evidence type="ECO:0000313" key="3">
    <source>
        <dbReference type="Proteomes" id="UP000229647"/>
    </source>
</evidence>
<evidence type="ECO:0000313" key="2">
    <source>
        <dbReference type="EMBL" id="PJA55988.1"/>
    </source>
</evidence>
<dbReference type="EMBL" id="PFWL01000028">
    <property type="protein sequence ID" value="PJA55988.1"/>
    <property type="molecule type" value="Genomic_DNA"/>
</dbReference>
<name>A0A2M7XZ34_9BACT</name>
<protein>
    <submittedName>
        <fullName evidence="2">Uncharacterized protein</fullName>
    </submittedName>
</protein>
<sequence>MNPNSSAEQPPGKSMQEQARATADQIIANMIENHQNAVAEISLIKNDSERLKALALLEQKEVSEFRSKLNEQIREASDTGQAVTPEDKKTKAEKAKHIFLEAKALDEVGVKVGNAGSQQAFNKIVEYIKNGQISDEGALVLERNIGKDLLNGIVFSKKGEPPSNFEKNLRIAFEADPVATTPLLRDLRENQDIYGYEGTPQDLLSRIDQTIENDQQKSQNTLNQNVGEDEENEERLKAILNETDPAIINELSQSSYIGELKQYYLSRFTQDQIDLIKSFYSPTAFVRYIERLNNGDKNGDGKFILTPDKVQERRQEIERNIKEYYEKNNKSFKPGEDLQTLVERRWAEEVSKNMEWNISDVINQLFLELQEKSPNKFYDQIMQEDIFQGPSQIQHRIQSAINNLMTKMEQIEGGNSELAMRIKKLNLYEQQIADSYIEERGSEKDGENKKIYPRIHPFTHGEKIEVTDFIRHVYHTIDQTISKAEYFHNSRAIYGHPPGEKGFYQQLGDFAEQMKGGGIDEILMLPDGQHILEAYQLYEKMLQEDFAQLDQRHRPDQLSNKLERVNSQIELEVFKQLKDFYPELSDERLRNIVNSGVGISRGIFLTESEKSAYADPIDSEGKGMIASYSTNDAGSLNVFNPMHTILRWQGEHFMNSMYFMPVEGQPGPWDHRKSMSNAAKYIDSLLVGKGRGTGKDALPEMFIDSMMDLTNVGGPGKRKGWRTKYSLEGHFAYDPDGTINAPKTFKAMEAIGYEAIFNFYTTEQAGEKLMKSTKNTDPDQAKEKKELFRYIFKRYFSENPENFQEAELDNYLSKLQIKGEEKALDQLKTKGQPFKGGSWEEQVAYETYQLFMENTLARYTAARFPTIFLRMDKNRLHDDGISHWEKIRRKFKDWKREDFDKSMKDLTMAEMLLRRQISGKIRENIKLDEKWTLSQFDKIDGLNYRLDESKIRELLSKNKEDKAFKSEKEINDAIEVFRHIKDSFKKDNFLDNEGKKRIQNYTFTFGLEDTDISLMNFRGTGPRMVARAVKDVASAEQVITPWIIEMPRIMNEIAINGKHDFSPLIEYMRKAQKAITEIHDVPSTYEHVYKIAGTIINYFKKDAMAKPLFGLFRLGKMNSMAAEYAGRSTAVWEWDSRDIDRFAVAMESYGLLKNSPYDLHKFKDGKFTGGQPEDRWIKIPGIKKPIKFGKKRHVDYEFNSWKLRKEHGADWKAISWDYINQFLPLAMAFLLWKYIKDAMDEASGKKKQ</sequence>
<dbReference type="Proteomes" id="UP000229647">
    <property type="component" value="Unassembled WGS sequence"/>
</dbReference>
<reference evidence="3" key="1">
    <citation type="submission" date="2017-09" db="EMBL/GenBank/DDBJ databases">
        <title>Depth-based differentiation of microbial function through sediment-hosted aquifers and enrichment of novel symbionts in the deep terrestrial subsurface.</title>
        <authorList>
            <person name="Probst A.J."/>
            <person name="Ladd B."/>
            <person name="Jarett J.K."/>
            <person name="Geller-Mcgrath D.E."/>
            <person name="Sieber C.M.K."/>
            <person name="Emerson J.B."/>
            <person name="Anantharaman K."/>
            <person name="Thomas B.C."/>
            <person name="Malmstrom R."/>
            <person name="Stieglmeier M."/>
            <person name="Klingl A."/>
            <person name="Woyke T."/>
            <person name="Ryan C.M."/>
            <person name="Banfield J.F."/>
        </authorList>
    </citation>
    <scope>NUCLEOTIDE SEQUENCE [LARGE SCALE GENOMIC DNA]</scope>
</reference>
<evidence type="ECO:0000256" key="1">
    <source>
        <dbReference type="SAM" id="MobiDB-lite"/>
    </source>
</evidence>
<accession>A0A2M7XZ34</accession>
<proteinExistence type="predicted"/>
<comment type="caution">
    <text evidence="2">The sequence shown here is derived from an EMBL/GenBank/DDBJ whole genome shotgun (WGS) entry which is preliminary data.</text>
</comment>
<feature type="region of interest" description="Disordered" evidence="1">
    <location>
        <begin position="1"/>
        <end position="20"/>
    </location>
</feature>
<gene>
    <name evidence="2" type="ORF">CO165_00660</name>
</gene>
<organism evidence="2 3">
    <name type="scientific">Candidatus Roizmanbacteria bacterium CG_4_9_14_3_um_filter_33_18</name>
    <dbReference type="NCBI Taxonomy" id="1974841"/>
    <lineage>
        <taxon>Bacteria</taxon>
        <taxon>Candidatus Roizmaniibacteriota</taxon>
    </lineage>
</organism>
<dbReference type="AlphaFoldDB" id="A0A2M7XZ34"/>